<feature type="transmembrane region" description="Helical" evidence="1">
    <location>
        <begin position="23"/>
        <end position="43"/>
    </location>
</feature>
<gene>
    <name evidence="2" type="ORF">V5O48_007312</name>
</gene>
<accession>A0ABR3FHS0</accession>
<organism evidence="2 3">
    <name type="scientific">Marasmius crinis-equi</name>
    <dbReference type="NCBI Taxonomy" id="585013"/>
    <lineage>
        <taxon>Eukaryota</taxon>
        <taxon>Fungi</taxon>
        <taxon>Dikarya</taxon>
        <taxon>Basidiomycota</taxon>
        <taxon>Agaricomycotina</taxon>
        <taxon>Agaricomycetes</taxon>
        <taxon>Agaricomycetidae</taxon>
        <taxon>Agaricales</taxon>
        <taxon>Marasmiineae</taxon>
        <taxon>Marasmiaceae</taxon>
        <taxon>Marasmius</taxon>
    </lineage>
</organism>
<keyword evidence="1" id="KW-1133">Transmembrane helix</keyword>
<proteinExistence type="predicted"/>
<keyword evidence="1" id="KW-0472">Membrane</keyword>
<protein>
    <submittedName>
        <fullName evidence="2">Uncharacterized protein</fullName>
    </submittedName>
</protein>
<feature type="transmembrane region" description="Helical" evidence="1">
    <location>
        <begin position="93"/>
        <end position="112"/>
    </location>
</feature>
<name>A0ABR3FHS0_9AGAR</name>
<feature type="transmembrane region" description="Helical" evidence="1">
    <location>
        <begin position="63"/>
        <end position="87"/>
    </location>
</feature>
<sequence>MFAQADPLHGKINPLLPDFMKTFYALTVVGNIIPTGLMVYNLWMTHHKSSNSGAATPKILFPILKILVESASLQLIVEMVLLVLFASGRQEQFMIFGLVTPIVGITFNLITIRIKLVSYGTGGGRASTYPSNHSNQLRYENNQLHTIGSLPARRVDIWHHDEHERTGSEGYK</sequence>
<comment type="caution">
    <text evidence="2">The sequence shown here is derived from an EMBL/GenBank/DDBJ whole genome shotgun (WGS) entry which is preliminary data.</text>
</comment>
<evidence type="ECO:0000313" key="2">
    <source>
        <dbReference type="EMBL" id="KAL0574643.1"/>
    </source>
</evidence>
<evidence type="ECO:0000313" key="3">
    <source>
        <dbReference type="Proteomes" id="UP001465976"/>
    </source>
</evidence>
<dbReference type="EMBL" id="JBAHYK010000379">
    <property type="protein sequence ID" value="KAL0574643.1"/>
    <property type="molecule type" value="Genomic_DNA"/>
</dbReference>
<evidence type="ECO:0000256" key="1">
    <source>
        <dbReference type="SAM" id="Phobius"/>
    </source>
</evidence>
<dbReference type="Proteomes" id="UP001465976">
    <property type="component" value="Unassembled WGS sequence"/>
</dbReference>
<reference evidence="2 3" key="1">
    <citation type="submission" date="2024-02" db="EMBL/GenBank/DDBJ databases">
        <title>A draft genome for the cacao thread blight pathogen Marasmius crinis-equi.</title>
        <authorList>
            <person name="Cohen S.P."/>
            <person name="Baruah I.K."/>
            <person name="Amoako-Attah I."/>
            <person name="Bukari Y."/>
            <person name="Meinhardt L.W."/>
            <person name="Bailey B.A."/>
        </authorList>
    </citation>
    <scope>NUCLEOTIDE SEQUENCE [LARGE SCALE GENOMIC DNA]</scope>
    <source>
        <strain evidence="2 3">GH-76</strain>
    </source>
</reference>
<keyword evidence="3" id="KW-1185">Reference proteome</keyword>
<keyword evidence="1" id="KW-0812">Transmembrane</keyword>